<dbReference type="PRINTS" id="PR00455">
    <property type="entry name" value="HTHTETR"/>
</dbReference>
<keyword evidence="3 5" id="KW-0238">DNA-binding</keyword>
<evidence type="ECO:0000313" key="7">
    <source>
        <dbReference type="EMBL" id="MDU0340310.1"/>
    </source>
</evidence>
<evidence type="ECO:0000256" key="1">
    <source>
        <dbReference type="ARBA" id="ARBA00022491"/>
    </source>
</evidence>
<feature type="DNA-binding region" description="H-T-H motif" evidence="5">
    <location>
        <begin position="38"/>
        <end position="57"/>
    </location>
</feature>
<gene>
    <name evidence="7" type="ORF">RKE40_10475</name>
</gene>
<dbReference type="InterPro" id="IPR001647">
    <property type="entry name" value="HTH_TetR"/>
</dbReference>
<accession>A0ABU3S691</accession>
<name>A0ABU3S691_9HYPH</name>
<dbReference type="Gene3D" id="1.10.10.60">
    <property type="entry name" value="Homeodomain-like"/>
    <property type="match status" value="1"/>
</dbReference>
<dbReference type="Proteomes" id="UP001254257">
    <property type="component" value="Unassembled WGS sequence"/>
</dbReference>
<dbReference type="PANTHER" id="PTHR30055">
    <property type="entry name" value="HTH-TYPE TRANSCRIPTIONAL REGULATOR RUTR"/>
    <property type="match status" value="1"/>
</dbReference>
<evidence type="ECO:0000256" key="4">
    <source>
        <dbReference type="ARBA" id="ARBA00023163"/>
    </source>
</evidence>
<proteinExistence type="predicted"/>
<dbReference type="EMBL" id="JAWDID010000012">
    <property type="protein sequence ID" value="MDU0340310.1"/>
    <property type="molecule type" value="Genomic_DNA"/>
</dbReference>
<dbReference type="Pfam" id="PF00440">
    <property type="entry name" value="TetR_N"/>
    <property type="match status" value="1"/>
</dbReference>
<organism evidence="7 8">
    <name type="scientific">Bosea rubneri</name>
    <dbReference type="NCBI Taxonomy" id="3075434"/>
    <lineage>
        <taxon>Bacteria</taxon>
        <taxon>Pseudomonadati</taxon>
        <taxon>Pseudomonadota</taxon>
        <taxon>Alphaproteobacteria</taxon>
        <taxon>Hyphomicrobiales</taxon>
        <taxon>Boseaceae</taxon>
        <taxon>Bosea</taxon>
    </lineage>
</organism>
<dbReference type="InterPro" id="IPR041490">
    <property type="entry name" value="KstR2_TetR_C"/>
</dbReference>
<feature type="domain" description="HTH tetR-type" evidence="6">
    <location>
        <begin position="15"/>
        <end position="75"/>
    </location>
</feature>
<sequence length="206" mass="22211">MTVVSGRAERAELEGGARRLILDRAARLLRSNGYHQTSLRELAEAVGIRKASLYHHFASKEEIVEAVVNDGVRFVHEAVAAALEAAAQAGPRQRLEAAIAAHLSALHGHGDYTSAAIKVFTFGSGPTPEGVRQSRRLYEDVWRGLVAELQQAGAIAPGRPPEALRLFLLGAMNGSIDWYRPERFDIGALAREFAALVAPDGGRAPE</sequence>
<keyword evidence="2" id="KW-0805">Transcription regulation</keyword>
<dbReference type="RefSeq" id="WP_316018181.1">
    <property type="nucleotide sequence ID" value="NZ_JAWDID010000012.1"/>
</dbReference>
<keyword evidence="1" id="KW-0678">Repressor</keyword>
<keyword evidence="8" id="KW-1185">Reference proteome</keyword>
<dbReference type="PROSITE" id="PS50977">
    <property type="entry name" value="HTH_TETR_2"/>
    <property type="match status" value="1"/>
</dbReference>
<dbReference type="InterPro" id="IPR009057">
    <property type="entry name" value="Homeodomain-like_sf"/>
</dbReference>
<dbReference type="InterPro" id="IPR036271">
    <property type="entry name" value="Tet_transcr_reg_TetR-rel_C_sf"/>
</dbReference>
<comment type="caution">
    <text evidence="7">The sequence shown here is derived from an EMBL/GenBank/DDBJ whole genome shotgun (WGS) entry which is preliminary data.</text>
</comment>
<dbReference type="SUPFAM" id="SSF48498">
    <property type="entry name" value="Tetracyclin repressor-like, C-terminal domain"/>
    <property type="match status" value="1"/>
</dbReference>
<evidence type="ECO:0000256" key="3">
    <source>
        <dbReference type="ARBA" id="ARBA00023125"/>
    </source>
</evidence>
<evidence type="ECO:0000259" key="6">
    <source>
        <dbReference type="PROSITE" id="PS50977"/>
    </source>
</evidence>
<evidence type="ECO:0000313" key="8">
    <source>
        <dbReference type="Proteomes" id="UP001254257"/>
    </source>
</evidence>
<reference evidence="7 8" key="1">
    <citation type="submission" date="2023-09" db="EMBL/GenBank/DDBJ databases">
        <title>Whole genome shotgun sequencing (WGS) of Bosea sp. ZW T0_25, isolated from stored onions (Allium cepa).</title>
        <authorList>
            <person name="Stoll D.A."/>
            <person name="Huch M."/>
        </authorList>
    </citation>
    <scope>NUCLEOTIDE SEQUENCE [LARGE SCALE GENOMIC DNA]</scope>
    <source>
        <strain evidence="7 8">ZW T0_25</strain>
    </source>
</reference>
<dbReference type="Pfam" id="PF17932">
    <property type="entry name" value="TetR_C_24"/>
    <property type="match status" value="1"/>
</dbReference>
<evidence type="ECO:0000256" key="5">
    <source>
        <dbReference type="PROSITE-ProRule" id="PRU00335"/>
    </source>
</evidence>
<dbReference type="PANTHER" id="PTHR30055:SF175">
    <property type="entry name" value="HTH-TYPE TRANSCRIPTIONAL REPRESSOR KSTR2"/>
    <property type="match status" value="1"/>
</dbReference>
<protein>
    <submittedName>
        <fullName evidence="7">TetR/AcrR family transcriptional regulator</fullName>
    </submittedName>
</protein>
<dbReference type="Gene3D" id="1.10.357.10">
    <property type="entry name" value="Tetracycline Repressor, domain 2"/>
    <property type="match status" value="1"/>
</dbReference>
<keyword evidence="4" id="KW-0804">Transcription</keyword>
<evidence type="ECO:0000256" key="2">
    <source>
        <dbReference type="ARBA" id="ARBA00023015"/>
    </source>
</evidence>
<dbReference type="SUPFAM" id="SSF46689">
    <property type="entry name" value="Homeodomain-like"/>
    <property type="match status" value="1"/>
</dbReference>
<dbReference type="InterPro" id="IPR050109">
    <property type="entry name" value="HTH-type_TetR-like_transc_reg"/>
</dbReference>